<dbReference type="Pfam" id="PF03479">
    <property type="entry name" value="PCC"/>
    <property type="match status" value="1"/>
</dbReference>
<dbReference type="PANTHER" id="PTHR31500">
    <property type="entry name" value="AT-HOOK MOTIF NUCLEAR-LOCALIZED PROTEIN 9"/>
    <property type="match status" value="1"/>
</dbReference>
<comment type="function">
    <text evidence="5">Transcription factor that specifically binds AT-rich DNA sequences related to the nuclear matrix attachment regions (MARs).</text>
</comment>
<organism evidence="8 9">
    <name type="scientific">Vicia faba</name>
    <name type="common">Broad bean</name>
    <name type="synonym">Faba vulgaris</name>
    <dbReference type="NCBI Taxonomy" id="3906"/>
    <lineage>
        <taxon>Eukaryota</taxon>
        <taxon>Viridiplantae</taxon>
        <taxon>Streptophyta</taxon>
        <taxon>Embryophyta</taxon>
        <taxon>Tracheophyta</taxon>
        <taxon>Spermatophyta</taxon>
        <taxon>Magnoliopsida</taxon>
        <taxon>eudicotyledons</taxon>
        <taxon>Gunneridae</taxon>
        <taxon>Pentapetalae</taxon>
        <taxon>rosids</taxon>
        <taxon>fabids</taxon>
        <taxon>Fabales</taxon>
        <taxon>Fabaceae</taxon>
        <taxon>Papilionoideae</taxon>
        <taxon>50 kb inversion clade</taxon>
        <taxon>NPAAA clade</taxon>
        <taxon>Hologalegina</taxon>
        <taxon>IRL clade</taxon>
        <taxon>Fabeae</taxon>
        <taxon>Vicia</taxon>
    </lineage>
</organism>
<dbReference type="PROSITE" id="PS51742">
    <property type="entry name" value="PPC"/>
    <property type="match status" value="1"/>
</dbReference>
<proteinExistence type="predicted"/>
<evidence type="ECO:0000313" key="9">
    <source>
        <dbReference type="Proteomes" id="UP001157006"/>
    </source>
</evidence>
<sequence length="379" mass="39902">MEQTMNNINNNVSSVSQPQQVLTNPLPQIMNMNIGNSVNVVTTTATTTTSLVVSTVALSAATATTPGSSGGGSFDLFGKKKRGRPRKYDADGNLNPNYKKVEKTPAQTTPLLPPPPGFTLSSNEFSTKKGRGKPTGFGNYQILSSFGEVFASTAAVDFTPHVVTVYTGEDVGGKILSFAQKSPRAICILSANGAISKVTLRQLGSSGGGILTYEGRFEILSLSGSYTVSDTSGIRTRDGGLSVSLAGPDGRVIGGSVAGLLTAAGPIQIVVGSFTPDGNNKTLKKKYQREQMVASPTSTGPEMMTAARPFSQQANAHGENFMIPILSQLPDHQNQRESVSVSSEKLNLDDTPDAATWTGSDEYSDQRTSPDINISLPDE</sequence>
<evidence type="ECO:0000256" key="4">
    <source>
        <dbReference type="ARBA" id="ARBA00023242"/>
    </source>
</evidence>
<dbReference type="GO" id="GO:0003680">
    <property type="term" value="F:minor groove of adenine-thymine-rich DNA binding"/>
    <property type="evidence" value="ECO:0007669"/>
    <property type="project" value="UniProtKB-UniRule"/>
</dbReference>
<feature type="compositionally biased region" description="Polar residues" evidence="6">
    <location>
        <begin position="331"/>
        <end position="345"/>
    </location>
</feature>
<dbReference type="GO" id="GO:0005634">
    <property type="term" value="C:nucleus"/>
    <property type="evidence" value="ECO:0007669"/>
    <property type="project" value="UniProtKB-SubCell"/>
</dbReference>
<keyword evidence="1 5" id="KW-0805">Transcription regulation</keyword>
<dbReference type="InterPro" id="IPR039605">
    <property type="entry name" value="AHL"/>
</dbReference>
<evidence type="ECO:0000259" key="7">
    <source>
        <dbReference type="PROSITE" id="PS51742"/>
    </source>
</evidence>
<feature type="compositionally biased region" description="Polar residues" evidence="6">
    <location>
        <begin position="357"/>
        <end position="372"/>
    </location>
</feature>
<evidence type="ECO:0000256" key="5">
    <source>
        <dbReference type="RuleBase" id="RU367031"/>
    </source>
</evidence>
<dbReference type="Gene3D" id="3.30.1330.80">
    <property type="entry name" value="Hypothetical protein, similar to alpha- acetolactate decarboxylase, domain 2"/>
    <property type="match status" value="1"/>
</dbReference>
<reference evidence="8 9" key="1">
    <citation type="submission" date="2023-01" db="EMBL/GenBank/DDBJ databases">
        <authorList>
            <person name="Kreplak J."/>
        </authorList>
    </citation>
    <scope>NUCLEOTIDE SEQUENCE [LARGE SCALE GENOMIC DNA]</scope>
</reference>
<dbReference type="CDD" id="cd11378">
    <property type="entry name" value="DUF296"/>
    <property type="match status" value="1"/>
</dbReference>
<keyword evidence="3 5" id="KW-0804">Transcription</keyword>
<evidence type="ECO:0000256" key="2">
    <source>
        <dbReference type="ARBA" id="ARBA00023125"/>
    </source>
</evidence>
<gene>
    <name evidence="8" type="ORF">VFH_III045800</name>
</gene>
<dbReference type="PANTHER" id="PTHR31500:SF56">
    <property type="entry name" value="AT-HOOK MOTIF NUCLEAR-LOCALIZED PROTEIN"/>
    <property type="match status" value="1"/>
</dbReference>
<accession>A0AAV1A2H2</accession>
<comment type="subcellular location">
    <subcellularLocation>
        <location evidence="5">Nucleus</location>
    </subcellularLocation>
</comment>
<dbReference type="InterPro" id="IPR005175">
    <property type="entry name" value="PPC_dom"/>
</dbReference>
<feature type="domain" description="PPC" evidence="7">
    <location>
        <begin position="155"/>
        <end position="299"/>
    </location>
</feature>
<evidence type="ECO:0000256" key="6">
    <source>
        <dbReference type="SAM" id="MobiDB-lite"/>
    </source>
</evidence>
<dbReference type="SUPFAM" id="SSF117856">
    <property type="entry name" value="AF0104/ALDC/Ptd012-like"/>
    <property type="match status" value="1"/>
</dbReference>
<keyword evidence="9" id="KW-1185">Reference proteome</keyword>
<dbReference type="AlphaFoldDB" id="A0AAV1A2H2"/>
<dbReference type="EMBL" id="OX451738">
    <property type="protein sequence ID" value="CAI8602552.1"/>
    <property type="molecule type" value="Genomic_DNA"/>
</dbReference>
<keyword evidence="4 5" id="KW-0539">Nucleus</keyword>
<comment type="domain">
    <text evidence="5">The PPC domain mediates interactions between AHL proteins.</text>
</comment>
<keyword evidence="2 5" id="KW-0238">DNA-binding</keyword>
<feature type="region of interest" description="Disordered" evidence="6">
    <location>
        <begin position="62"/>
        <end position="100"/>
    </location>
</feature>
<feature type="region of interest" description="Disordered" evidence="6">
    <location>
        <begin position="331"/>
        <end position="379"/>
    </location>
</feature>
<evidence type="ECO:0000256" key="1">
    <source>
        <dbReference type="ARBA" id="ARBA00023015"/>
    </source>
</evidence>
<dbReference type="Proteomes" id="UP001157006">
    <property type="component" value="Chromosome 3"/>
</dbReference>
<name>A0AAV1A2H2_VICFA</name>
<evidence type="ECO:0000313" key="8">
    <source>
        <dbReference type="EMBL" id="CAI8602552.1"/>
    </source>
</evidence>
<protein>
    <recommendedName>
        <fullName evidence="5">AT-hook motif nuclear-localized protein</fullName>
    </recommendedName>
</protein>
<evidence type="ECO:0000256" key="3">
    <source>
        <dbReference type="ARBA" id="ARBA00023163"/>
    </source>
</evidence>